<name>A0A2T0X6J1_9RHOB</name>
<feature type="domain" description="Major facilitator superfamily (MFS) profile" evidence="9">
    <location>
        <begin position="13"/>
        <end position="400"/>
    </location>
</feature>
<evidence type="ECO:0000256" key="3">
    <source>
        <dbReference type="ARBA" id="ARBA00022448"/>
    </source>
</evidence>
<comment type="similarity">
    <text evidence="2 8">Belongs to the major facilitator superfamily. Bcr/CmlA family.</text>
</comment>
<dbReference type="GO" id="GO:0042910">
    <property type="term" value="F:xenobiotic transmembrane transporter activity"/>
    <property type="evidence" value="ECO:0007669"/>
    <property type="project" value="InterPro"/>
</dbReference>
<protein>
    <recommendedName>
        <fullName evidence="8">Bcr/CflA family efflux transporter</fullName>
    </recommendedName>
</protein>
<feature type="transmembrane region" description="Helical" evidence="8">
    <location>
        <begin position="377"/>
        <end position="397"/>
    </location>
</feature>
<dbReference type="PROSITE" id="PS00216">
    <property type="entry name" value="SUGAR_TRANSPORT_1"/>
    <property type="match status" value="1"/>
</dbReference>
<dbReference type="Pfam" id="PF07690">
    <property type="entry name" value="MFS_1"/>
    <property type="match status" value="1"/>
</dbReference>
<dbReference type="PROSITE" id="PS50850">
    <property type="entry name" value="MFS"/>
    <property type="match status" value="1"/>
</dbReference>
<keyword evidence="3 8" id="KW-0813">Transport</keyword>
<keyword evidence="4" id="KW-1003">Cell membrane</keyword>
<reference evidence="10 11" key="1">
    <citation type="submission" date="2018-03" db="EMBL/GenBank/DDBJ databases">
        <title>Genomic Encyclopedia of Archaeal and Bacterial Type Strains, Phase II (KMG-II): from individual species to whole genera.</title>
        <authorList>
            <person name="Goeker M."/>
        </authorList>
    </citation>
    <scope>NUCLEOTIDE SEQUENCE [LARGE SCALE GENOMIC DNA]</scope>
    <source>
        <strain evidence="10 11">DSM 29318</strain>
    </source>
</reference>
<keyword evidence="11" id="KW-1185">Reference proteome</keyword>
<evidence type="ECO:0000313" key="11">
    <source>
        <dbReference type="Proteomes" id="UP000238801"/>
    </source>
</evidence>
<comment type="caution">
    <text evidence="10">The sequence shown here is derived from an EMBL/GenBank/DDBJ whole genome shotgun (WGS) entry which is preliminary data.</text>
</comment>
<keyword evidence="7 8" id="KW-0472">Membrane</keyword>
<feature type="transmembrane region" description="Helical" evidence="8">
    <location>
        <begin position="17"/>
        <end position="35"/>
    </location>
</feature>
<evidence type="ECO:0000256" key="6">
    <source>
        <dbReference type="ARBA" id="ARBA00022989"/>
    </source>
</evidence>
<dbReference type="Gene3D" id="1.20.1720.10">
    <property type="entry name" value="Multidrug resistance protein D"/>
    <property type="match status" value="1"/>
</dbReference>
<gene>
    <name evidence="10" type="ORF">BCF33_0162</name>
</gene>
<dbReference type="InterPro" id="IPR005829">
    <property type="entry name" value="Sugar_transporter_CS"/>
</dbReference>
<dbReference type="RefSeq" id="WP_106159061.1">
    <property type="nucleotide sequence ID" value="NZ_PVTT01000001.1"/>
</dbReference>
<evidence type="ECO:0000256" key="5">
    <source>
        <dbReference type="ARBA" id="ARBA00022692"/>
    </source>
</evidence>
<dbReference type="EMBL" id="PVTT01000001">
    <property type="protein sequence ID" value="PRY94570.1"/>
    <property type="molecule type" value="Genomic_DNA"/>
</dbReference>
<organism evidence="10 11">
    <name type="scientific">Hasllibacter halocynthiae</name>
    <dbReference type="NCBI Taxonomy" id="595589"/>
    <lineage>
        <taxon>Bacteria</taxon>
        <taxon>Pseudomonadati</taxon>
        <taxon>Pseudomonadota</taxon>
        <taxon>Alphaproteobacteria</taxon>
        <taxon>Rhodobacterales</taxon>
        <taxon>Roseobacteraceae</taxon>
        <taxon>Hasllibacter</taxon>
    </lineage>
</organism>
<dbReference type="NCBIfam" id="TIGR00710">
    <property type="entry name" value="efflux_Bcr_CflA"/>
    <property type="match status" value="1"/>
</dbReference>
<feature type="transmembrane region" description="Helical" evidence="8">
    <location>
        <begin position="107"/>
        <end position="127"/>
    </location>
</feature>
<dbReference type="PANTHER" id="PTHR43124:SF3">
    <property type="entry name" value="CHLORAMPHENICOL EFFLUX PUMP RV0191"/>
    <property type="match status" value="1"/>
</dbReference>
<evidence type="ECO:0000313" key="10">
    <source>
        <dbReference type="EMBL" id="PRY94570.1"/>
    </source>
</evidence>
<dbReference type="InterPro" id="IPR036259">
    <property type="entry name" value="MFS_trans_sf"/>
</dbReference>
<comment type="subcellular location">
    <subcellularLocation>
        <location evidence="8">Cell inner membrane</location>
        <topology evidence="8">Multi-pass membrane protein</topology>
    </subcellularLocation>
    <subcellularLocation>
        <location evidence="1">Cell membrane</location>
        <topology evidence="1">Multi-pass membrane protein</topology>
    </subcellularLocation>
</comment>
<keyword evidence="8" id="KW-0997">Cell inner membrane</keyword>
<proteinExistence type="inferred from homology"/>
<dbReference type="GO" id="GO:1990961">
    <property type="term" value="P:xenobiotic detoxification by transmembrane export across the plasma membrane"/>
    <property type="evidence" value="ECO:0007669"/>
    <property type="project" value="InterPro"/>
</dbReference>
<feature type="transmembrane region" description="Helical" evidence="8">
    <location>
        <begin position="310"/>
        <end position="329"/>
    </location>
</feature>
<dbReference type="GO" id="GO:0005886">
    <property type="term" value="C:plasma membrane"/>
    <property type="evidence" value="ECO:0007669"/>
    <property type="project" value="UniProtKB-SubCell"/>
</dbReference>
<evidence type="ECO:0000256" key="2">
    <source>
        <dbReference type="ARBA" id="ARBA00006236"/>
    </source>
</evidence>
<feature type="transmembrane region" description="Helical" evidence="8">
    <location>
        <begin position="341"/>
        <end position="365"/>
    </location>
</feature>
<feature type="transmembrane region" description="Helical" evidence="8">
    <location>
        <begin position="167"/>
        <end position="186"/>
    </location>
</feature>
<evidence type="ECO:0000256" key="7">
    <source>
        <dbReference type="ARBA" id="ARBA00023136"/>
    </source>
</evidence>
<feature type="transmembrane region" description="Helical" evidence="8">
    <location>
        <begin position="253"/>
        <end position="271"/>
    </location>
</feature>
<evidence type="ECO:0000256" key="4">
    <source>
        <dbReference type="ARBA" id="ARBA00022475"/>
    </source>
</evidence>
<keyword evidence="6 8" id="KW-1133">Transmembrane helix</keyword>
<sequence length="408" mass="42681">MTLPPIRFLDRRTAPHIATLVLIAGLPALALNAFLPSLPAMAAHFDVPYGVVALTVPITLGANAVIQVFIGPLSDLWGRRPVMIWSFVIFTLASVGIALAPNVETLLALRVVQAAGAAGMVLSRAIVRDMVPQAEAASMIGYVTMGMSVVPMLGPAVGGWIDEVLGWQANFWMFAVLGVGAVWLIWADLGETHPGDPGRGLRAQFREYPELMASPRFWGYVAAAMFSSGAFFAYLGGAPFVGSDVFGLPPSTVGFFFGAPAVGYFLGNFISGRFSTRFGIDRMMLWGSSLTFAGLGVGTAIALTGWHSPWLFFGFMTFVGLGNGMVLPNANAGMLSVRPHLAGTASGLGGAAMIGGGAILSAYASSILGPGRDETPLLVLMTASSGLAVASVLFVIARTRRLARAPAE</sequence>
<keyword evidence="5 8" id="KW-0812">Transmembrane</keyword>
<feature type="transmembrane region" description="Helical" evidence="8">
    <location>
        <begin position="283"/>
        <end position="304"/>
    </location>
</feature>
<feature type="transmembrane region" description="Helical" evidence="8">
    <location>
        <begin position="47"/>
        <end position="70"/>
    </location>
</feature>
<evidence type="ECO:0000256" key="1">
    <source>
        <dbReference type="ARBA" id="ARBA00004651"/>
    </source>
</evidence>
<dbReference type="InterPro" id="IPR020846">
    <property type="entry name" value="MFS_dom"/>
</dbReference>
<dbReference type="InterPro" id="IPR004812">
    <property type="entry name" value="Efflux_drug-R_Bcr/CmlA"/>
</dbReference>
<dbReference type="InterPro" id="IPR050189">
    <property type="entry name" value="MFS_Efflux_Transporters"/>
</dbReference>
<dbReference type="SUPFAM" id="SSF103473">
    <property type="entry name" value="MFS general substrate transporter"/>
    <property type="match status" value="1"/>
</dbReference>
<evidence type="ECO:0000256" key="8">
    <source>
        <dbReference type="RuleBase" id="RU365088"/>
    </source>
</evidence>
<feature type="transmembrane region" description="Helical" evidence="8">
    <location>
        <begin position="139"/>
        <end position="161"/>
    </location>
</feature>
<dbReference type="PANTHER" id="PTHR43124">
    <property type="entry name" value="PURINE EFFLUX PUMP PBUE"/>
    <property type="match status" value="1"/>
</dbReference>
<dbReference type="AlphaFoldDB" id="A0A2T0X6J1"/>
<dbReference type="OrthoDB" id="9800416at2"/>
<feature type="transmembrane region" description="Helical" evidence="8">
    <location>
        <begin position="217"/>
        <end position="241"/>
    </location>
</feature>
<dbReference type="InterPro" id="IPR011701">
    <property type="entry name" value="MFS"/>
</dbReference>
<dbReference type="CDD" id="cd17320">
    <property type="entry name" value="MFS_MdfA_MDR_like"/>
    <property type="match status" value="1"/>
</dbReference>
<feature type="transmembrane region" description="Helical" evidence="8">
    <location>
        <begin position="82"/>
        <end position="101"/>
    </location>
</feature>
<evidence type="ECO:0000259" key="9">
    <source>
        <dbReference type="PROSITE" id="PS50850"/>
    </source>
</evidence>
<accession>A0A2T0X6J1</accession>
<dbReference type="Proteomes" id="UP000238801">
    <property type="component" value="Unassembled WGS sequence"/>
</dbReference>